<dbReference type="Gene3D" id="1.10.287.130">
    <property type="match status" value="1"/>
</dbReference>
<dbReference type="SUPFAM" id="SSF47384">
    <property type="entry name" value="Homodimeric domain of signal transducing histidine kinase"/>
    <property type="match status" value="1"/>
</dbReference>
<dbReference type="GO" id="GO:0000155">
    <property type="term" value="F:phosphorelay sensor kinase activity"/>
    <property type="evidence" value="ECO:0007669"/>
    <property type="project" value="InterPro"/>
</dbReference>
<dbReference type="Gene3D" id="3.40.50.720">
    <property type="entry name" value="NAD(P)-binding Rossmann-like Domain"/>
    <property type="match status" value="1"/>
</dbReference>
<dbReference type="GO" id="GO:0009927">
    <property type="term" value="F:histidine phosphotransfer kinase activity"/>
    <property type="evidence" value="ECO:0007669"/>
    <property type="project" value="TreeGrafter"/>
</dbReference>
<dbReference type="CDD" id="cd16922">
    <property type="entry name" value="HATPase_EvgS-ArcB-TorS-like"/>
    <property type="match status" value="1"/>
</dbReference>
<evidence type="ECO:0000256" key="7">
    <source>
        <dbReference type="ARBA" id="ARBA00022777"/>
    </source>
</evidence>
<reference evidence="15 16" key="1">
    <citation type="journal article" date="2018" name="Environ. Microbiol.">
        <title>Novel energy conservation strategies and behaviour of Pelotomaculum schinkii driving syntrophic propionate catabolism.</title>
        <authorList>
            <person name="Hidalgo-Ahumada C.A.P."/>
            <person name="Nobu M.K."/>
            <person name="Narihiro T."/>
            <person name="Tamaki H."/>
            <person name="Liu W.T."/>
            <person name="Kamagata Y."/>
            <person name="Stams A.J.M."/>
            <person name="Imachi H."/>
            <person name="Sousa D.Z."/>
        </authorList>
    </citation>
    <scope>NUCLEOTIDE SEQUENCE [LARGE SCALE GENOMIC DNA]</scope>
    <source>
        <strain evidence="15 16">MGP</strain>
    </source>
</reference>
<sequence length="619" mass="68558">MIKVGIIGAGHGGTSILNVLATLKEAEVIGICDINPEAAGLSLARQLNTPVFSHYRDLLNRPGLELIFEVTGSSAVREAVHLDCPIGVDVVDAQVAKLMMDLFEELLETNKKLQNEINERKKVEEALLESNEKLKEIDKLKTDFLSTVSHELRTPLTSVIGFARLTRKKLEDVIFPQVKSNDKKVETAEAQIRSNINIIVSEGERLTELINDVLDIAKLEAGKVEWKMEPLSISEIIDRATASTAFLFEQKGIKLIKDIPADLPNIKGDRDRLIQVLINLISNAVKFTDKGSVTCRVRDTGRDLFVSVIDTGSGISNEDKEKVFEKFKQSGDTLTGKPKGTGLGLAICRQIVSYHGGRIWAESELGQGSVFTFTIPVDKRINVRMIDKDTLIKQFREQVVNVAPAPSRGKKIILVVDDDINIRALLRQELEAVGYCVREAGNGLEAIKEVKVEKPDLIILDVMMPNMSGFDVAAVLRNDPNTMEIPIVILSIVEDMDRGYRIGIDRYYTKPVNTENLLEGIGALVSRGASRKKVIVVDKDESTVKTLTGALEAKGYTVEVVNDLEGCIRRAREEKPDMIIVDASSAACFDIVKTLRFEKELENSFLLLLGKQEQDVIEI</sequence>
<proteinExistence type="inferred from homology"/>
<dbReference type="AlphaFoldDB" id="A0A4Y7RWY5"/>
<dbReference type="SMART" id="SM00387">
    <property type="entry name" value="HATPase_c"/>
    <property type="match status" value="1"/>
</dbReference>
<evidence type="ECO:0000256" key="8">
    <source>
        <dbReference type="ARBA" id="ARBA00023012"/>
    </source>
</evidence>
<dbReference type="SUPFAM" id="SSF51735">
    <property type="entry name" value="NAD(P)-binding Rossmann-fold domains"/>
    <property type="match status" value="1"/>
</dbReference>
<dbReference type="RefSeq" id="WP_134212268.1">
    <property type="nucleotide sequence ID" value="NZ_QFFZ01000002.1"/>
</dbReference>
<comment type="similarity">
    <text evidence="2">In the N-terminal section; belongs to the phytochrome family.</text>
</comment>
<dbReference type="SMART" id="SM00388">
    <property type="entry name" value="HisKA"/>
    <property type="match status" value="1"/>
</dbReference>
<evidence type="ECO:0000256" key="1">
    <source>
        <dbReference type="ARBA" id="ARBA00000085"/>
    </source>
</evidence>
<dbReference type="InterPro" id="IPR011006">
    <property type="entry name" value="CheY-like_superfamily"/>
</dbReference>
<dbReference type="OrthoDB" id="9809348at2"/>
<dbReference type="InterPro" id="IPR005467">
    <property type="entry name" value="His_kinase_dom"/>
</dbReference>
<evidence type="ECO:0000259" key="13">
    <source>
        <dbReference type="PROSITE" id="PS50109"/>
    </source>
</evidence>
<evidence type="ECO:0000259" key="14">
    <source>
        <dbReference type="PROSITE" id="PS50110"/>
    </source>
</evidence>
<dbReference type="Pfam" id="PF00072">
    <property type="entry name" value="Response_reg"/>
    <property type="match status" value="1"/>
</dbReference>
<dbReference type="InterPro" id="IPR004358">
    <property type="entry name" value="Sig_transdc_His_kin-like_C"/>
</dbReference>
<name>A0A4Y7RWY5_9FIRM</name>
<dbReference type="InterPro" id="IPR000683">
    <property type="entry name" value="Gfo/Idh/MocA-like_OxRdtase_N"/>
</dbReference>
<gene>
    <name evidence="15" type="primary">arcB</name>
    <name evidence="15" type="ORF">Pmgp_00388</name>
</gene>
<evidence type="ECO:0000256" key="6">
    <source>
        <dbReference type="ARBA" id="ARBA00022679"/>
    </source>
</evidence>
<dbReference type="SUPFAM" id="SSF55874">
    <property type="entry name" value="ATPase domain of HSP90 chaperone/DNA topoisomerase II/histidine kinase"/>
    <property type="match status" value="1"/>
</dbReference>
<dbReference type="InterPro" id="IPR003661">
    <property type="entry name" value="HisK_dim/P_dom"/>
</dbReference>
<feature type="domain" description="Histidine kinase" evidence="13">
    <location>
        <begin position="147"/>
        <end position="379"/>
    </location>
</feature>
<keyword evidence="6 15" id="KW-0808">Transferase</keyword>
<evidence type="ECO:0000256" key="5">
    <source>
        <dbReference type="ARBA" id="ARBA00022553"/>
    </source>
</evidence>
<dbReference type="Pfam" id="PF02518">
    <property type="entry name" value="HATPase_c"/>
    <property type="match status" value="1"/>
</dbReference>
<evidence type="ECO:0000256" key="3">
    <source>
        <dbReference type="ARBA" id="ARBA00012438"/>
    </source>
</evidence>
<dbReference type="PANTHER" id="PTHR43047:SF72">
    <property type="entry name" value="OSMOSENSING HISTIDINE PROTEIN KINASE SLN1"/>
    <property type="match status" value="1"/>
</dbReference>
<dbReference type="Gene3D" id="3.40.50.2300">
    <property type="match status" value="2"/>
</dbReference>
<dbReference type="SUPFAM" id="SSF52172">
    <property type="entry name" value="CheY-like"/>
    <property type="match status" value="2"/>
</dbReference>
<dbReference type="SMART" id="SM00448">
    <property type="entry name" value="REC"/>
    <property type="match status" value="1"/>
</dbReference>
<dbReference type="Proteomes" id="UP000297597">
    <property type="component" value="Unassembled WGS sequence"/>
</dbReference>
<dbReference type="InterPro" id="IPR003594">
    <property type="entry name" value="HATPase_dom"/>
</dbReference>
<dbReference type="CDD" id="cd00082">
    <property type="entry name" value="HisKA"/>
    <property type="match status" value="1"/>
</dbReference>
<evidence type="ECO:0000256" key="12">
    <source>
        <dbReference type="SAM" id="Coils"/>
    </source>
</evidence>
<feature type="domain" description="Response regulatory" evidence="14">
    <location>
        <begin position="533"/>
        <end position="619"/>
    </location>
</feature>
<evidence type="ECO:0000256" key="9">
    <source>
        <dbReference type="ARBA" id="ARBA00024867"/>
    </source>
</evidence>
<feature type="modified residue" description="4-aspartylphosphate" evidence="11">
    <location>
        <position position="461"/>
    </location>
</feature>
<dbReference type="EMBL" id="QFFZ01000002">
    <property type="protein sequence ID" value="TEB13494.1"/>
    <property type="molecule type" value="Genomic_DNA"/>
</dbReference>
<feature type="modified residue" description="4-aspartylphosphate" evidence="11">
    <location>
        <position position="582"/>
    </location>
</feature>
<dbReference type="PROSITE" id="PS50110">
    <property type="entry name" value="RESPONSE_REGULATORY"/>
    <property type="match status" value="2"/>
</dbReference>
<comment type="function">
    <text evidence="9">May play the central regulatory role in sporulation. It may be an element of the effector pathway responsible for the activation of sporulation genes in response to nutritional stress. Spo0A may act in concert with spo0H (a sigma factor) to control the expression of some genes that are critical to the sporulation process.</text>
</comment>
<dbReference type="PROSITE" id="PS50109">
    <property type="entry name" value="HIS_KIN"/>
    <property type="match status" value="1"/>
</dbReference>
<evidence type="ECO:0000313" key="15">
    <source>
        <dbReference type="EMBL" id="TEB13494.1"/>
    </source>
</evidence>
<comment type="caution">
    <text evidence="15">The sequence shown here is derived from an EMBL/GenBank/DDBJ whole genome shotgun (WGS) entry which is preliminary data.</text>
</comment>
<feature type="domain" description="Response regulatory" evidence="14">
    <location>
        <begin position="412"/>
        <end position="525"/>
    </location>
</feature>
<keyword evidence="16" id="KW-1185">Reference proteome</keyword>
<dbReference type="GO" id="GO:0000166">
    <property type="term" value="F:nucleotide binding"/>
    <property type="evidence" value="ECO:0007669"/>
    <property type="project" value="InterPro"/>
</dbReference>
<protein>
    <recommendedName>
        <fullName evidence="10">Circadian input-output histidine kinase CikA</fullName>
        <ecNumber evidence="3">2.7.13.3</ecNumber>
    </recommendedName>
    <alternativeName>
        <fullName evidence="4">Stage 0 sporulation protein A homolog</fullName>
    </alternativeName>
</protein>
<dbReference type="EC" id="2.7.13.3" evidence="3"/>
<dbReference type="InterPro" id="IPR036291">
    <property type="entry name" value="NAD(P)-bd_dom_sf"/>
</dbReference>
<organism evidence="15 16">
    <name type="scientific">Pelotomaculum propionicicum</name>
    <dbReference type="NCBI Taxonomy" id="258475"/>
    <lineage>
        <taxon>Bacteria</taxon>
        <taxon>Bacillati</taxon>
        <taxon>Bacillota</taxon>
        <taxon>Clostridia</taxon>
        <taxon>Eubacteriales</taxon>
        <taxon>Desulfotomaculaceae</taxon>
        <taxon>Pelotomaculum</taxon>
    </lineage>
</organism>
<dbReference type="FunFam" id="3.30.565.10:FF:000010">
    <property type="entry name" value="Sensor histidine kinase RcsC"/>
    <property type="match status" value="1"/>
</dbReference>
<keyword evidence="7" id="KW-0418">Kinase</keyword>
<dbReference type="PRINTS" id="PR00344">
    <property type="entry name" value="BCTRLSENSOR"/>
</dbReference>
<dbReference type="InterPro" id="IPR036890">
    <property type="entry name" value="HATPase_C_sf"/>
</dbReference>
<dbReference type="GO" id="GO:0005886">
    <property type="term" value="C:plasma membrane"/>
    <property type="evidence" value="ECO:0007669"/>
    <property type="project" value="TreeGrafter"/>
</dbReference>
<evidence type="ECO:0000256" key="11">
    <source>
        <dbReference type="PROSITE-ProRule" id="PRU00169"/>
    </source>
</evidence>
<dbReference type="Pfam" id="PF01408">
    <property type="entry name" value="GFO_IDH_MocA"/>
    <property type="match status" value="1"/>
</dbReference>
<dbReference type="InterPro" id="IPR001789">
    <property type="entry name" value="Sig_transdc_resp-reg_receiver"/>
</dbReference>
<keyword evidence="12" id="KW-0175">Coiled coil</keyword>
<feature type="coiled-coil region" evidence="12">
    <location>
        <begin position="96"/>
        <end position="143"/>
    </location>
</feature>
<accession>A0A4Y7RWY5</accession>
<keyword evidence="5 11" id="KW-0597">Phosphoprotein</keyword>
<evidence type="ECO:0000256" key="4">
    <source>
        <dbReference type="ARBA" id="ARBA00018672"/>
    </source>
</evidence>
<dbReference type="Pfam" id="PF00512">
    <property type="entry name" value="HisKA"/>
    <property type="match status" value="1"/>
</dbReference>
<comment type="catalytic activity">
    <reaction evidence="1">
        <text>ATP + protein L-histidine = ADP + protein N-phospho-L-histidine.</text>
        <dbReference type="EC" id="2.7.13.3"/>
    </reaction>
</comment>
<evidence type="ECO:0000256" key="2">
    <source>
        <dbReference type="ARBA" id="ARBA00006402"/>
    </source>
</evidence>
<dbReference type="PANTHER" id="PTHR43047">
    <property type="entry name" value="TWO-COMPONENT HISTIDINE PROTEIN KINASE"/>
    <property type="match status" value="1"/>
</dbReference>
<dbReference type="InterPro" id="IPR036097">
    <property type="entry name" value="HisK_dim/P_sf"/>
</dbReference>
<evidence type="ECO:0000313" key="16">
    <source>
        <dbReference type="Proteomes" id="UP000297597"/>
    </source>
</evidence>
<keyword evidence="8" id="KW-0902">Two-component regulatory system</keyword>
<dbReference type="Gene3D" id="3.30.565.10">
    <property type="entry name" value="Histidine kinase-like ATPase, C-terminal domain"/>
    <property type="match status" value="1"/>
</dbReference>
<evidence type="ECO:0000256" key="10">
    <source>
        <dbReference type="ARBA" id="ARBA00074306"/>
    </source>
</evidence>